<dbReference type="InterPro" id="IPR029033">
    <property type="entry name" value="His_PPase_superfam"/>
</dbReference>
<name>A0A4Q4KKF9_9FLAO</name>
<dbReference type="EMBL" id="SETE01000004">
    <property type="protein sequence ID" value="RYM33360.1"/>
    <property type="molecule type" value="Genomic_DNA"/>
</dbReference>
<dbReference type="Gene3D" id="3.40.50.1240">
    <property type="entry name" value="Phosphoglycerate mutase-like"/>
    <property type="match status" value="1"/>
</dbReference>
<dbReference type="SMART" id="SM00855">
    <property type="entry name" value="PGAM"/>
    <property type="match status" value="1"/>
</dbReference>
<protein>
    <submittedName>
        <fullName evidence="1">Phosphohistidine phosphatase SixA</fullName>
    </submittedName>
</protein>
<gene>
    <name evidence="1" type="ORF">ERX46_10485</name>
</gene>
<dbReference type="RefSeq" id="WP_130093820.1">
    <property type="nucleotide sequence ID" value="NZ_SETE01000004.1"/>
</dbReference>
<comment type="caution">
    <text evidence="1">The sequence shown here is derived from an EMBL/GenBank/DDBJ whole genome shotgun (WGS) entry which is preliminary data.</text>
</comment>
<dbReference type="OrthoDB" id="9810154at2"/>
<dbReference type="Pfam" id="PF00300">
    <property type="entry name" value="His_Phos_1"/>
    <property type="match status" value="1"/>
</dbReference>
<dbReference type="AlphaFoldDB" id="A0A4Q4KKF9"/>
<keyword evidence="2" id="KW-1185">Reference proteome</keyword>
<dbReference type="SUPFAM" id="SSF53254">
    <property type="entry name" value="Phosphoglycerate mutase-like"/>
    <property type="match status" value="1"/>
</dbReference>
<organism evidence="1 2">
    <name type="scientific">Brumimicrobium glaciale</name>
    <dbReference type="NCBI Taxonomy" id="200475"/>
    <lineage>
        <taxon>Bacteria</taxon>
        <taxon>Pseudomonadati</taxon>
        <taxon>Bacteroidota</taxon>
        <taxon>Flavobacteriia</taxon>
        <taxon>Flavobacteriales</taxon>
        <taxon>Crocinitomicaceae</taxon>
        <taxon>Brumimicrobium</taxon>
    </lineage>
</organism>
<dbReference type="InterPro" id="IPR013078">
    <property type="entry name" value="His_Pase_superF_clade-1"/>
</dbReference>
<dbReference type="Proteomes" id="UP000293952">
    <property type="component" value="Unassembled WGS sequence"/>
</dbReference>
<sequence length="161" mass="18098">MRLYLLRHGDAEIKSSTGKDFDRGLTELGIKQIERVKKRFIQEAEGVEFTVFCSAAKRTRETWGILASAVVVEELEFLDELYLADRAHLLNFLWNVNHPTNDILLIGHNEGISELASYLLDDRYLLPTSGLLVIAFPDAEDLSETGLGTGVKVSKCFPIEE</sequence>
<accession>A0A4Q4KKF9</accession>
<dbReference type="CDD" id="cd07067">
    <property type="entry name" value="HP_PGM_like"/>
    <property type="match status" value="1"/>
</dbReference>
<proteinExistence type="predicted"/>
<reference evidence="1 2" key="1">
    <citation type="submission" date="2019-02" db="EMBL/GenBank/DDBJ databases">
        <title>Genome sequence of the sea-ice species Brumimicrobium glaciale.</title>
        <authorList>
            <person name="Bowman J.P."/>
        </authorList>
    </citation>
    <scope>NUCLEOTIDE SEQUENCE [LARGE SCALE GENOMIC DNA]</scope>
    <source>
        <strain evidence="1 2">IC156</strain>
    </source>
</reference>
<evidence type="ECO:0000313" key="1">
    <source>
        <dbReference type="EMBL" id="RYM33360.1"/>
    </source>
</evidence>
<evidence type="ECO:0000313" key="2">
    <source>
        <dbReference type="Proteomes" id="UP000293952"/>
    </source>
</evidence>